<dbReference type="AlphaFoldDB" id="A0A8D2NXW4"/>
<protein>
    <submittedName>
        <fullName evidence="2">Uncharacterized protein</fullName>
    </submittedName>
</protein>
<feature type="region of interest" description="Disordered" evidence="1">
    <location>
        <begin position="166"/>
        <end position="187"/>
    </location>
</feature>
<dbReference type="Ensembl" id="ENSZLMT00000005517.1">
    <property type="protein sequence ID" value="ENSZLMP00000005342.1"/>
    <property type="gene ID" value="ENSZLMG00000003795.1"/>
</dbReference>
<evidence type="ECO:0000256" key="1">
    <source>
        <dbReference type="SAM" id="MobiDB-lite"/>
    </source>
</evidence>
<proteinExistence type="predicted"/>
<name>A0A8D2NXW4_ZOSLA</name>
<evidence type="ECO:0000313" key="3">
    <source>
        <dbReference type="Proteomes" id="UP000694401"/>
    </source>
</evidence>
<accession>A0A8D2NXW4</accession>
<organism evidence="2 3">
    <name type="scientific">Zosterops lateralis melanops</name>
    <dbReference type="NCBI Taxonomy" id="1220523"/>
    <lineage>
        <taxon>Eukaryota</taxon>
        <taxon>Metazoa</taxon>
        <taxon>Chordata</taxon>
        <taxon>Craniata</taxon>
        <taxon>Vertebrata</taxon>
        <taxon>Euteleostomi</taxon>
        <taxon>Archelosauria</taxon>
        <taxon>Archosauria</taxon>
        <taxon>Dinosauria</taxon>
        <taxon>Saurischia</taxon>
        <taxon>Theropoda</taxon>
        <taxon>Coelurosauria</taxon>
        <taxon>Aves</taxon>
        <taxon>Neognathae</taxon>
        <taxon>Neoaves</taxon>
        <taxon>Telluraves</taxon>
        <taxon>Australaves</taxon>
        <taxon>Passeriformes</taxon>
        <taxon>Sylvioidea</taxon>
        <taxon>Zosteropidae</taxon>
        <taxon>Zosterops</taxon>
    </lineage>
</organism>
<feature type="compositionally biased region" description="Low complexity" evidence="1">
    <location>
        <begin position="166"/>
        <end position="178"/>
    </location>
</feature>
<reference evidence="2" key="1">
    <citation type="submission" date="2025-08" db="UniProtKB">
        <authorList>
            <consortium name="Ensembl"/>
        </authorList>
    </citation>
    <scope>IDENTIFICATION</scope>
</reference>
<evidence type="ECO:0000313" key="2">
    <source>
        <dbReference type="Ensembl" id="ENSZLMP00000005342.1"/>
    </source>
</evidence>
<sequence>SNCQNLDNSTSAPAHLEQLPLHLIDHQVRGLPAVAALQVIDHHRVGHLGGVQRPLQPQLLGRQQVGLGVQLHDLLLQLRSPELDVLQPLAQGVLGVLLGSLSAGGLDARIAAVPLGQLVLGGAKAGHGHAAAGAWPLGADHIADFGGQRAGGNDRRLRLLGLRHGGASAAPAPASSPHHSNRGGPAI</sequence>
<reference evidence="2" key="2">
    <citation type="submission" date="2025-09" db="UniProtKB">
        <authorList>
            <consortium name="Ensembl"/>
        </authorList>
    </citation>
    <scope>IDENTIFICATION</scope>
</reference>
<dbReference type="Proteomes" id="UP000694401">
    <property type="component" value="Unassembled WGS sequence"/>
</dbReference>
<keyword evidence="3" id="KW-1185">Reference proteome</keyword>